<reference evidence="3" key="1">
    <citation type="submission" date="2019-06" db="EMBL/GenBank/DDBJ databases">
        <title>Draft genome sequence of the griseofulvin-producing fungus Xylaria cubensis strain G536.</title>
        <authorList>
            <person name="Mead M.E."/>
            <person name="Raja H.A."/>
            <person name="Steenwyk J.L."/>
            <person name="Knowles S.L."/>
            <person name="Oberlies N.H."/>
            <person name="Rokas A."/>
        </authorList>
    </citation>
    <scope>NUCLEOTIDE SEQUENCE [LARGE SCALE GENOMIC DNA]</scope>
    <source>
        <strain evidence="3">G536</strain>
    </source>
</reference>
<sequence>MGKTGFKKKAVEQKLQQEQLGHRGFLQIPRESAPLPESVPASMETSRHQTLSHGRIGWEQYANCNNLSHFRDLAPSIKNQSPFHKITEQNPNKAKQDLTNLIANNPKPKTSYQSTKSTCARNSDSMFDNYSKECQPVFGQPSPLRHGPKAPIWVRAGVETTKSAPRSETSLDGLYKEHPEKRLQASIEPSTMNLAASVILHLVNEAGYQWFNRWCPGMNLREVFETINIKDNGSQLADKQYNVPPKAIDTRLMKTSLAEMYRRCRDVHPKDSDAIQFPQLLKLIDECVIFLGALKDTKHKTLLQETRLMFQWIPVGLDARKLVILKRVRRDLEELNQLYKHAIGNSNVECDDLKQKHQERQLSILDEANTDLDIHRKTVETEMLDWLNKLLASTEKSPPKPDVPEEH</sequence>
<proteinExistence type="predicted"/>
<dbReference type="EMBL" id="VFLP01000001">
    <property type="protein sequence ID" value="TRX98779.1"/>
    <property type="molecule type" value="Genomic_DNA"/>
</dbReference>
<dbReference type="Proteomes" id="UP000319160">
    <property type="component" value="Unassembled WGS sequence"/>
</dbReference>
<dbReference type="AlphaFoldDB" id="A0A553IEZ4"/>
<accession>A0A553IEZ4</accession>
<evidence type="ECO:0000313" key="3">
    <source>
        <dbReference type="Proteomes" id="UP000319160"/>
    </source>
</evidence>
<evidence type="ECO:0000313" key="2">
    <source>
        <dbReference type="EMBL" id="TRX98779.1"/>
    </source>
</evidence>
<organism evidence="2 3">
    <name type="scientific">Xylaria flabelliformis</name>
    <dbReference type="NCBI Taxonomy" id="2512241"/>
    <lineage>
        <taxon>Eukaryota</taxon>
        <taxon>Fungi</taxon>
        <taxon>Dikarya</taxon>
        <taxon>Ascomycota</taxon>
        <taxon>Pezizomycotina</taxon>
        <taxon>Sordariomycetes</taxon>
        <taxon>Xylariomycetidae</taxon>
        <taxon>Xylariales</taxon>
        <taxon>Xylariaceae</taxon>
        <taxon>Xylaria</taxon>
    </lineage>
</organism>
<name>A0A553IEZ4_9PEZI</name>
<protein>
    <submittedName>
        <fullName evidence="2">Uncharacterized protein</fullName>
    </submittedName>
</protein>
<dbReference type="OrthoDB" id="5230984at2759"/>
<comment type="caution">
    <text evidence="2">The sequence shown here is derived from an EMBL/GenBank/DDBJ whole genome shotgun (WGS) entry which is preliminary data.</text>
</comment>
<keyword evidence="3" id="KW-1185">Reference proteome</keyword>
<gene>
    <name evidence="2" type="ORF">FHL15_000121</name>
</gene>
<evidence type="ECO:0000256" key="1">
    <source>
        <dbReference type="SAM" id="MobiDB-lite"/>
    </source>
</evidence>
<feature type="region of interest" description="Disordered" evidence="1">
    <location>
        <begin position="20"/>
        <end position="39"/>
    </location>
</feature>